<evidence type="ECO:0000313" key="3">
    <source>
        <dbReference type="Proteomes" id="UP001164726"/>
    </source>
</evidence>
<accession>A0A9E8LZV5</accession>
<reference evidence="2" key="1">
    <citation type="submission" date="2022-09" db="EMBL/GenBank/DDBJ databases">
        <title>Complete Genomes of Fervidibacillus albus and Fervidibacillus halotolerans isolated from tidal flat sediments.</title>
        <authorList>
            <person name="Kwon K.K."/>
            <person name="Yang S.-H."/>
            <person name="Park M.J."/>
            <person name="Oh H.-M."/>
        </authorList>
    </citation>
    <scope>NUCLEOTIDE SEQUENCE</scope>
    <source>
        <strain evidence="2">MEBiC13594</strain>
    </source>
</reference>
<evidence type="ECO:0000313" key="2">
    <source>
        <dbReference type="EMBL" id="WAA12883.1"/>
    </source>
</evidence>
<dbReference type="AlphaFoldDB" id="A0A9E8LZV5"/>
<organism evidence="2 3">
    <name type="scientific">Fervidibacillus halotolerans</name>
    <dbReference type="NCBI Taxonomy" id="2980027"/>
    <lineage>
        <taxon>Bacteria</taxon>
        <taxon>Bacillati</taxon>
        <taxon>Bacillota</taxon>
        <taxon>Bacilli</taxon>
        <taxon>Bacillales</taxon>
        <taxon>Bacillaceae</taxon>
        <taxon>Fervidibacillus</taxon>
    </lineage>
</organism>
<dbReference type="RefSeq" id="WP_275421015.1">
    <property type="nucleotide sequence ID" value="NZ_CP106877.1"/>
</dbReference>
<keyword evidence="1" id="KW-1133">Transmembrane helix</keyword>
<dbReference type="Proteomes" id="UP001164726">
    <property type="component" value="Chromosome"/>
</dbReference>
<feature type="transmembrane region" description="Helical" evidence="1">
    <location>
        <begin position="93"/>
        <end position="112"/>
    </location>
</feature>
<sequence>MNTPHYSMKEWVAFAKGELREDVYLEMEHHLYHCDQCLAIFSKIMIEDETVPPMTNGTAFTDQVMEKVSQIDREITFDTGRKKQKKAYVKQTMIHYTIAASLTILLMFSGTFEKLSESIGNVHKTGFEQNESVTENVLNKTLSLLDSIKEHAEEAKTE</sequence>
<protein>
    <recommendedName>
        <fullName evidence="4">Zf-HC2 domain-containing protein</fullName>
    </recommendedName>
</protein>
<proteinExistence type="predicted"/>
<name>A0A9E8LZV5_9BACI</name>
<keyword evidence="3" id="KW-1185">Reference proteome</keyword>
<gene>
    <name evidence="2" type="ORF">OE105_01680</name>
</gene>
<keyword evidence="1" id="KW-0812">Transmembrane</keyword>
<keyword evidence="1" id="KW-0472">Membrane</keyword>
<evidence type="ECO:0000256" key="1">
    <source>
        <dbReference type="SAM" id="Phobius"/>
    </source>
</evidence>
<dbReference type="KEGG" id="fhl:OE105_01680"/>
<evidence type="ECO:0008006" key="4">
    <source>
        <dbReference type="Google" id="ProtNLM"/>
    </source>
</evidence>
<dbReference type="EMBL" id="CP106877">
    <property type="protein sequence ID" value="WAA12883.1"/>
    <property type="molecule type" value="Genomic_DNA"/>
</dbReference>